<dbReference type="Pfam" id="PF17837">
    <property type="entry name" value="4PPT_N"/>
    <property type="match status" value="1"/>
</dbReference>
<evidence type="ECO:0000259" key="14">
    <source>
        <dbReference type="Pfam" id="PF01648"/>
    </source>
</evidence>
<keyword evidence="7" id="KW-0259">Enterobactin biosynthesis</keyword>
<evidence type="ECO:0000256" key="13">
    <source>
        <dbReference type="PIRSR" id="PIRSR603542-2"/>
    </source>
</evidence>
<dbReference type="KEGG" id="ppso:QPJ95_12285"/>
<keyword evidence="6 16" id="KW-0808">Transferase</keyword>
<comment type="subunit">
    <text evidence="4">EntB, EntD, EntE, and EntF form a multienzyme complex called enterobactin synthase.</text>
</comment>
<comment type="similarity">
    <text evidence="3">Belongs to the P-Pant transferase superfamily. EntD family.</text>
</comment>
<dbReference type="GO" id="GO:0005886">
    <property type="term" value="C:plasma membrane"/>
    <property type="evidence" value="ECO:0007669"/>
    <property type="project" value="TreeGrafter"/>
</dbReference>
<reference evidence="16 17" key="1">
    <citation type="submission" date="2023-06" db="EMBL/GenBank/DDBJ databases">
        <title>Parasedimentitalea psychrophila sp. nov., a psychrophilic bacterium isolated from deep-sea sediment.</title>
        <authorList>
            <person name="Li A."/>
        </authorList>
    </citation>
    <scope>NUCLEOTIDE SEQUENCE [LARGE SCALE GENOMIC DNA]</scope>
    <source>
        <strain evidence="16 17">QS115</strain>
    </source>
</reference>
<evidence type="ECO:0000313" key="17">
    <source>
        <dbReference type="Proteomes" id="UP001238334"/>
    </source>
</evidence>
<feature type="binding site" evidence="12">
    <location>
        <position position="166"/>
    </location>
    <ligand>
        <name>CoA</name>
        <dbReference type="ChEBI" id="CHEBI:57287"/>
    </ligand>
</feature>
<gene>
    <name evidence="16" type="ORF">QPJ95_12285</name>
</gene>
<comment type="catalytic activity">
    <reaction evidence="11">
        <text>apo-[peptidyl-carrier protein] + CoA = holo-[peptidyl-carrier protein] + adenosine 3',5'-bisphosphate + H(+)</text>
        <dbReference type="Rhea" id="RHEA:46228"/>
        <dbReference type="Rhea" id="RHEA-COMP:11479"/>
        <dbReference type="Rhea" id="RHEA-COMP:11480"/>
        <dbReference type="ChEBI" id="CHEBI:15378"/>
        <dbReference type="ChEBI" id="CHEBI:29999"/>
        <dbReference type="ChEBI" id="CHEBI:57287"/>
        <dbReference type="ChEBI" id="CHEBI:58343"/>
        <dbReference type="ChEBI" id="CHEBI:64479"/>
    </reaction>
</comment>
<evidence type="ECO:0000256" key="12">
    <source>
        <dbReference type="PIRSR" id="PIRSR603542-1"/>
    </source>
</evidence>
<evidence type="ECO:0000256" key="10">
    <source>
        <dbReference type="ARBA" id="ARBA00049176"/>
    </source>
</evidence>
<organism evidence="16 17">
    <name type="scientific">Parasedimentitalea psychrophila</name>
    <dbReference type="NCBI Taxonomy" id="2997337"/>
    <lineage>
        <taxon>Bacteria</taxon>
        <taxon>Pseudomonadati</taxon>
        <taxon>Pseudomonadota</taxon>
        <taxon>Alphaproteobacteria</taxon>
        <taxon>Rhodobacterales</taxon>
        <taxon>Paracoccaceae</taxon>
        <taxon>Parasedimentitalea</taxon>
    </lineage>
</organism>
<evidence type="ECO:0000256" key="4">
    <source>
        <dbReference type="ARBA" id="ARBA00011503"/>
    </source>
</evidence>
<accession>A0A9Y2KVI0</accession>
<feature type="binding site" evidence="12">
    <location>
        <position position="120"/>
    </location>
    <ligand>
        <name>CoA</name>
        <dbReference type="ChEBI" id="CHEBI:57287"/>
    </ligand>
</feature>
<feature type="binding site" evidence="13">
    <location>
        <position position="122"/>
    </location>
    <ligand>
        <name>Mg(2+)</name>
        <dbReference type="ChEBI" id="CHEBI:18420"/>
    </ligand>
</feature>
<dbReference type="GO" id="GO:0008897">
    <property type="term" value="F:holo-[acyl-carrier-protein] synthase activity"/>
    <property type="evidence" value="ECO:0007669"/>
    <property type="project" value="InterPro"/>
</dbReference>
<evidence type="ECO:0000256" key="6">
    <source>
        <dbReference type="ARBA" id="ARBA00022679"/>
    </source>
</evidence>
<evidence type="ECO:0000256" key="3">
    <source>
        <dbReference type="ARBA" id="ARBA00008342"/>
    </source>
</evidence>
<dbReference type="GO" id="GO:0000287">
    <property type="term" value="F:magnesium ion binding"/>
    <property type="evidence" value="ECO:0007669"/>
    <property type="project" value="InterPro"/>
</dbReference>
<keyword evidence="13" id="KW-0479">Metal-binding</keyword>
<evidence type="ECO:0000259" key="15">
    <source>
        <dbReference type="Pfam" id="PF17837"/>
    </source>
</evidence>
<evidence type="ECO:0000313" key="16">
    <source>
        <dbReference type="EMBL" id="WIY23443.1"/>
    </source>
</evidence>
<comment type="cofactor">
    <cofactor evidence="13">
        <name>Mg(2+)</name>
        <dbReference type="ChEBI" id="CHEBI:18420"/>
    </cofactor>
</comment>
<dbReference type="InterPro" id="IPR041354">
    <property type="entry name" value="4PPT_N"/>
</dbReference>
<dbReference type="GO" id="GO:0009239">
    <property type="term" value="P:enterobactin biosynthetic process"/>
    <property type="evidence" value="ECO:0007669"/>
    <property type="project" value="UniProtKB-KW"/>
</dbReference>
<dbReference type="Pfam" id="PF01648">
    <property type="entry name" value="ACPS"/>
    <property type="match status" value="1"/>
</dbReference>
<feature type="binding site" evidence="13">
    <location>
        <position position="120"/>
    </location>
    <ligand>
        <name>Mg(2+)</name>
        <dbReference type="ChEBI" id="CHEBI:18420"/>
    </ligand>
</feature>
<feature type="domain" description="4'-phosphopantetheinyl transferase" evidence="14">
    <location>
        <begin position="117"/>
        <end position="196"/>
    </location>
</feature>
<dbReference type="RefSeq" id="WP_270917952.1">
    <property type="nucleotide sequence ID" value="NZ_CP127247.1"/>
</dbReference>
<comment type="function">
    <text evidence="1">Involved in the biosynthesis of the siderophore enterobactin (enterochelin), which is a macrocyclic trimeric lactone of N-(2,3-dihydroxybenzoyl)-serine. The serine trilactone serves as a scaffolding for the three catechol functionalities that provide hexadentate coordination for the tightly ligated iron(2+) atoms. Plays an essential role in the assembly of the enterobactin by catalyzing the transfer of the 4'-phosphopantetheine (Ppant) moiety from coenzyme A to the apo-domains of both EntB (ArCP domain) and EntF (PCP domain) to yield their holo-forms which make them competent for the activation of 2,3-dihydroxybenzoate (DHB) and L-serine, respectively.</text>
</comment>
<dbReference type="InterPro" id="IPR037143">
    <property type="entry name" value="4-PPantetheinyl_Trfase_dom_sf"/>
</dbReference>
<feature type="binding site" evidence="12">
    <location>
        <position position="62"/>
    </location>
    <ligand>
        <name>CoA</name>
        <dbReference type="ChEBI" id="CHEBI:57287"/>
    </ligand>
</feature>
<sequence length="228" mass="24432">MSNSRTTLTADRQALIRPLLQPDVALAVTDPQGRLAVPFATELACLSANAVAKRQREFAAGRAAAHAAMADLGHRPQAIVIGKNRAPLWPEGLTGSITHSRSCAIAIVARNRDVLALGIDVEEDRPLADKLLPAICSDAEQEWLMAQANPGQLAKLIFSAKEAAYKCQYSVSQRYFGFDGLELALDLAQGGFQARFTADQLPFVRGDVIDGRFAIGAGVIVTLAELRP</sequence>
<dbReference type="InterPro" id="IPR003542">
    <property type="entry name" value="Enbac_synth_compD-like"/>
</dbReference>
<comment type="catalytic activity">
    <reaction evidence="10">
        <text>apo-[aryl-carrier protein] + CoA = holo-[aryl-carrier protein] + adenosine 3',5'-bisphosphate + H(+)</text>
        <dbReference type="Rhea" id="RHEA:48404"/>
        <dbReference type="Rhea" id="RHEA-COMP:15903"/>
        <dbReference type="Rhea" id="RHEA-COMP:17557"/>
        <dbReference type="ChEBI" id="CHEBI:15378"/>
        <dbReference type="ChEBI" id="CHEBI:29999"/>
        <dbReference type="ChEBI" id="CHEBI:57287"/>
        <dbReference type="ChEBI" id="CHEBI:58343"/>
        <dbReference type="ChEBI" id="CHEBI:64479"/>
    </reaction>
</comment>
<dbReference type="GO" id="GO:0009366">
    <property type="term" value="C:enterobactin synthetase complex"/>
    <property type="evidence" value="ECO:0007669"/>
    <property type="project" value="InterPro"/>
</dbReference>
<evidence type="ECO:0000256" key="5">
    <source>
        <dbReference type="ARBA" id="ARBA00019087"/>
    </source>
</evidence>
<dbReference type="EMBL" id="CP127247">
    <property type="protein sequence ID" value="WIY23443.1"/>
    <property type="molecule type" value="Genomic_DNA"/>
</dbReference>
<evidence type="ECO:0000256" key="11">
    <source>
        <dbReference type="ARBA" id="ARBA00049191"/>
    </source>
</evidence>
<dbReference type="AlphaFoldDB" id="A0A9Y2KVI0"/>
<dbReference type="Proteomes" id="UP001238334">
    <property type="component" value="Chromosome"/>
</dbReference>
<evidence type="ECO:0000256" key="1">
    <source>
        <dbReference type="ARBA" id="ARBA00003937"/>
    </source>
</evidence>
<dbReference type="PANTHER" id="PTHR38096:SF1">
    <property type="entry name" value="ENTEROBACTIN SYNTHASE COMPONENT D"/>
    <property type="match status" value="1"/>
</dbReference>
<keyword evidence="13" id="KW-0460">Magnesium</keyword>
<proteinExistence type="inferred from homology"/>
<dbReference type="SUPFAM" id="SSF56214">
    <property type="entry name" value="4'-phosphopantetheinyl transferase"/>
    <property type="match status" value="1"/>
</dbReference>
<feature type="binding site" evidence="12">
    <location>
        <position position="162"/>
    </location>
    <ligand>
        <name>CoA</name>
        <dbReference type="ChEBI" id="CHEBI:57287"/>
    </ligand>
</feature>
<feature type="binding site" evidence="12">
    <location>
        <position position="54"/>
    </location>
    <ligand>
        <name>CoA</name>
        <dbReference type="ChEBI" id="CHEBI:57287"/>
    </ligand>
</feature>
<name>A0A9Y2KVI0_9RHOB</name>
<feature type="binding site" evidence="12">
    <location>
        <begin position="98"/>
        <end position="99"/>
    </location>
    <ligand>
        <name>CoA</name>
        <dbReference type="ChEBI" id="CHEBI:57287"/>
    </ligand>
</feature>
<protein>
    <recommendedName>
        <fullName evidence="5">Enterobactin synthase component D</fullName>
    </recommendedName>
    <alternativeName>
        <fullName evidence="8">4'-phosphopantetheinyl transferase EntD</fullName>
    </alternativeName>
    <alternativeName>
        <fullName evidence="9">Enterochelin synthase D</fullName>
    </alternativeName>
</protein>
<keyword evidence="17" id="KW-1185">Reference proteome</keyword>
<dbReference type="Gene3D" id="3.90.470.20">
    <property type="entry name" value="4'-phosphopantetheinyl transferase domain"/>
    <property type="match status" value="1"/>
</dbReference>
<dbReference type="PANTHER" id="PTHR38096">
    <property type="entry name" value="ENTEROBACTIN SYNTHASE COMPONENT D"/>
    <property type="match status" value="1"/>
</dbReference>
<comment type="pathway">
    <text evidence="2">Siderophore biosynthesis; enterobactin biosynthesis.</text>
</comment>
<evidence type="ECO:0000256" key="9">
    <source>
        <dbReference type="ARBA" id="ARBA00031996"/>
    </source>
</evidence>
<dbReference type="PRINTS" id="PR01399">
    <property type="entry name" value="ENTSNTHTASED"/>
</dbReference>
<feature type="domain" description="4'-phosphopantetheinyl transferase N-terminal" evidence="15">
    <location>
        <begin position="48"/>
        <end position="109"/>
    </location>
</feature>
<evidence type="ECO:0000256" key="2">
    <source>
        <dbReference type="ARBA" id="ARBA00004993"/>
    </source>
</evidence>
<dbReference type="InterPro" id="IPR008278">
    <property type="entry name" value="4-PPantetheinyl_Trfase_dom"/>
</dbReference>
<evidence type="ECO:0000256" key="8">
    <source>
        <dbReference type="ARBA" id="ARBA00029894"/>
    </source>
</evidence>
<evidence type="ECO:0000256" key="7">
    <source>
        <dbReference type="ARBA" id="ARBA00023191"/>
    </source>
</evidence>